<comment type="pathway">
    <text evidence="1">Carbohydrate metabolism; tricarboxylic acid cycle; isocitrate from oxaloacetate: step 1/2.</text>
</comment>
<dbReference type="GO" id="GO:0006099">
    <property type="term" value="P:tricarboxylic acid cycle"/>
    <property type="evidence" value="ECO:0007669"/>
    <property type="project" value="UniProtKB-UniPathway"/>
</dbReference>
<comment type="caution">
    <text evidence="5">The sequence shown here is derived from an EMBL/GenBank/DDBJ whole genome shotgun (WGS) entry which is preliminary data.</text>
</comment>
<dbReference type="EC" id="2.3.3.16" evidence="3"/>
<dbReference type="Pfam" id="PF00285">
    <property type="entry name" value="Citrate_synt"/>
    <property type="match status" value="1"/>
</dbReference>
<gene>
    <name evidence="5" type="ORF">FN976_00655</name>
</gene>
<dbReference type="InterPro" id="IPR002020">
    <property type="entry name" value="Citrate_synthase"/>
</dbReference>
<dbReference type="Proteomes" id="UP000318199">
    <property type="component" value="Unassembled WGS sequence"/>
</dbReference>
<dbReference type="SUPFAM" id="SSF48256">
    <property type="entry name" value="Citrate synthase"/>
    <property type="match status" value="1"/>
</dbReference>
<comment type="similarity">
    <text evidence="2">Belongs to the citrate synthase family.</text>
</comment>
<sequence>MSSASTGSINKIGKSTVPRTAICTSDEHSITVRGEDLCHDLIGKISFTDYFSLLVTGQRPSNADRMVLDATLVAIAEHGMVPSVQASRMTYAAAPDALQGAVAAGILGCGSVILGASETAGRMFSEVDQQAGPTGDLRAAAKEVIGRWRAAGQPVPGYGHPLHKDRDPRVVRLFAVSKEAGAGQRFVEIAEAVEAVIPEVVGKELKLNVSAAIPAVLLGTNFPLRGLRGVPILARTAGLIAHLCEEAVNPSGFALSYQATRELVYEGPAPKASAR</sequence>
<evidence type="ECO:0000256" key="1">
    <source>
        <dbReference type="ARBA" id="ARBA00004751"/>
    </source>
</evidence>
<reference evidence="5 6" key="1">
    <citation type="submission" date="2019-07" db="EMBL/GenBank/DDBJ databases">
        <title>Caenimonas sedimenti sp. nov., isolated from activated sludge.</title>
        <authorList>
            <person name="Xu J."/>
        </authorList>
    </citation>
    <scope>NUCLEOTIDE SEQUENCE [LARGE SCALE GENOMIC DNA]</scope>
    <source>
        <strain evidence="5 6">HX-9-20</strain>
    </source>
</reference>
<dbReference type="UniPathway" id="UPA00223">
    <property type="reaction ID" value="UER00717"/>
</dbReference>
<keyword evidence="4" id="KW-0808">Transferase</keyword>
<dbReference type="EMBL" id="VOBQ01000001">
    <property type="protein sequence ID" value="TWO73390.1"/>
    <property type="molecule type" value="Genomic_DNA"/>
</dbReference>
<keyword evidence="5" id="KW-0456">Lyase</keyword>
<dbReference type="GO" id="GO:0016829">
    <property type="term" value="F:lyase activity"/>
    <property type="evidence" value="ECO:0007669"/>
    <property type="project" value="UniProtKB-KW"/>
</dbReference>
<keyword evidence="6" id="KW-1185">Reference proteome</keyword>
<evidence type="ECO:0000256" key="3">
    <source>
        <dbReference type="ARBA" id="ARBA00012972"/>
    </source>
</evidence>
<dbReference type="OrthoDB" id="3284791at2"/>
<dbReference type="InterPro" id="IPR036969">
    <property type="entry name" value="Citrate_synthase_sf"/>
</dbReference>
<dbReference type="InterPro" id="IPR016143">
    <property type="entry name" value="Citrate_synth-like_sm_a-sub"/>
</dbReference>
<dbReference type="Gene3D" id="1.10.230.10">
    <property type="entry name" value="Cytochrome P450-Terp, domain 2"/>
    <property type="match status" value="1"/>
</dbReference>
<evidence type="ECO:0000313" key="5">
    <source>
        <dbReference type="EMBL" id="TWO73390.1"/>
    </source>
</evidence>
<dbReference type="CDD" id="cd06100">
    <property type="entry name" value="CCL_ACL-C"/>
    <property type="match status" value="1"/>
</dbReference>
<name>A0A562ZXP7_9BURK</name>
<dbReference type="GO" id="GO:0005829">
    <property type="term" value="C:cytosol"/>
    <property type="evidence" value="ECO:0007669"/>
    <property type="project" value="TreeGrafter"/>
</dbReference>
<dbReference type="RefSeq" id="WP_145889932.1">
    <property type="nucleotide sequence ID" value="NZ_VOBQ01000001.1"/>
</dbReference>
<dbReference type="PANTHER" id="PTHR11739">
    <property type="entry name" value="CITRATE SYNTHASE"/>
    <property type="match status" value="1"/>
</dbReference>
<accession>A0A562ZXP7</accession>
<dbReference type="NCBIfam" id="NF004868">
    <property type="entry name" value="PRK06224.1-5"/>
    <property type="match status" value="1"/>
</dbReference>
<dbReference type="GO" id="GO:0036440">
    <property type="term" value="F:citrate synthase activity"/>
    <property type="evidence" value="ECO:0007669"/>
    <property type="project" value="UniProtKB-EC"/>
</dbReference>
<dbReference type="GO" id="GO:0005975">
    <property type="term" value="P:carbohydrate metabolic process"/>
    <property type="evidence" value="ECO:0007669"/>
    <property type="project" value="TreeGrafter"/>
</dbReference>
<dbReference type="AlphaFoldDB" id="A0A562ZXP7"/>
<protein>
    <recommendedName>
        <fullName evidence="3">citrate synthase (unknown stereospecificity)</fullName>
        <ecNumber evidence="3">2.3.3.16</ecNumber>
    </recommendedName>
</protein>
<proteinExistence type="inferred from homology"/>
<evidence type="ECO:0000256" key="2">
    <source>
        <dbReference type="ARBA" id="ARBA00010566"/>
    </source>
</evidence>
<evidence type="ECO:0000313" key="6">
    <source>
        <dbReference type="Proteomes" id="UP000318199"/>
    </source>
</evidence>
<organism evidence="5 6">
    <name type="scientific">Caenimonas sedimenti</name>
    <dbReference type="NCBI Taxonomy" id="2596921"/>
    <lineage>
        <taxon>Bacteria</taxon>
        <taxon>Pseudomonadati</taxon>
        <taxon>Pseudomonadota</taxon>
        <taxon>Betaproteobacteria</taxon>
        <taxon>Burkholderiales</taxon>
        <taxon>Comamonadaceae</taxon>
        <taxon>Caenimonas</taxon>
    </lineage>
</organism>
<evidence type="ECO:0000256" key="4">
    <source>
        <dbReference type="ARBA" id="ARBA00022679"/>
    </source>
</evidence>
<dbReference type="PANTHER" id="PTHR11739:SF4">
    <property type="entry name" value="CITRATE SYNTHASE, PEROXISOMAL"/>
    <property type="match status" value="1"/>
</dbReference>